<accession>A0A931AIN1</accession>
<dbReference type="AlphaFoldDB" id="A0A931AIN1"/>
<proteinExistence type="predicted"/>
<dbReference type="InterPro" id="IPR019734">
    <property type="entry name" value="TPR_rpt"/>
</dbReference>
<protein>
    <submittedName>
        <fullName evidence="4">Tetratricopeptide repeat protein</fullName>
    </submittedName>
</protein>
<dbReference type="PANTHER" id="PTHR47691:SF3">
    <property type="entry name" value="HTH-TYPE TRANSCRIPTIONAL REGULATOR RV0890C-RELATED"/>
    <property type="match status" value="1"/>
</dbReference>
<dbReference type="InterPro" id="IPR027417">
    <property type="entry name" value="P-loop_NTPase"/>
</dbReference>
<feature type="repeat" description="TPR" evidence="1">
    <location>
        <begin position="547"/>
        <end position="580"/>
    </location>
</feature>
<evidence type="ECO:0000256" key="1">
    <source>
        <dbReference type="PROSITE-ProRule" id="PRU00339"/>
    </source>
</evidence>
<dbReference type="SUPFAM" id="SSF52540">
    <property type="entry name" value="P-loop containing nucleoside triphosphate hydrolases"/>
    <property type="match status" value="1"/>
</dbReference>
<keyword evidence="1" id="KW-0802">TPR repeat</keyword>
<evidence type="ECO:0000259" key="3">
    <source>
        <dbReference type="Pfam" id="PF00931"/>
    </source>
</evidence>
<evidence type="ECO:0000313" key="5">
    <source>
        <dbReference type="Proteomes" id="UP000605361"/>
    </source>
</evidence>
<dbReference type="PANTHER" id="PTHR47691">
    <property type="entry name" value="REGULATOR-RELATED"/>
    <property type="match status" value="1"/>
</dbReference>
<evidence type="ECO:0000256" key="2">
    <source>
        <dbReference type="SAM" id="MobiDB-lite"/>
    </source>
</evidence>
<dbReference type="InterPro" id="IPR002182">
    <property type="entry name" value="NB-ARC"/>
</dbReference>
<dbReference type="Gene3D" id="3.40.50.300">
    <property type="entry name" value="P-loop containing nucleotide triphosphate hydrolases"/>
    <property type="match status" value="1"/>
</dbReference>
<dbReference type="Pfam" id="PF13424">
    <property type="entry name" value="TPR_12"/>
    <property type="match status" value="1"/>
</dbReference>
<keyword evidence="5" id="KW-1185">Reference proteome</keyword>
<feature type="domain" description="NB-ARC" evidence="3">
    <location>
        <begin position="67"/>
        <end position="232"/>
    </location>
</feature>
<dbReference type="Pfam" id="PF13374">
    <property type="entry name" value="TPR_10"/>
    <property type="match status" value="1"/>
</dbReference>
<sequence length="714" mass="78356">MIAQTSPSAESEDESTNVLSGTVHGPAIQAGTISGDVQIHWQEAASAPVVPRQLPPATSRFTARKAELAALSRALSERKPGLSAIYTITGMAGIGKTTLALHWAHSVADRFPHGQLYVNLRGFDPSGTPVTPSQVLRGFIAALGVRPNNIPFEIADQISLYRSLLDGRQVLVVLDNALNTDQIRHLLPGSPTCMAIATSRNKLGALVANDGATPLAMKLLEQGEGAELLACYLSSERVEHERSAAATLVELCGMLPLALSIVGARAAIYNWTLESLTDDLRSERDRLYALDLHDSETTNIASVFSWSYRNLAPEPARIFRLLGLAPGPEISLAGVSSLAGTPIPVTRRFLDVLVEANLVSELTRDRYRVHDLLRTFAADQAERDESVQSRQEAMRRLHDYLLLAADAADRVISPNRARIELLPVAGVFSKPKFSTYGEAVGWLETEHTGLVESIYHALRNGFDSHAWQLAWTLAVYFDRRGHAFDRLRTGEAALQATSRLGDREAEALIRTSIGYAHARIGHFAEAEEQLLQALEALRRIGSEVYEGNALIALAIVYEEQDRYGEAKGHLERAIRLHERHHDRAGQAHTLENLGWCHAHLGEFPAALRTCEAALALFRELNDQDGQADTLDSLGYTYAQLAQHEQALGHYESALALWRDMGNRYDEADVLTRIGDSHAALGAQVAAHEAWQQALFIFDELAQPDAELLRARLAR</sequence>
<organism evidence="4 5">
    <name type="scientific">Nonomuraea cypriaca</name>
    <dbReference type="NCBI Taxonomy" id="1187855"/>
    <lineage>
        <taxon>Bacteria</taxon>
        <taxon>Bacillati</taxon>
        <taxon>Actinomycetota</taxon>
        <taxon>Actinomycetes</taxon>
        <taxon>Streptosporangiales</taxon>
        <taxon>Streptosporangiaceae</taxon>
        <taxon>Nonomuraea</taxon>
    </lineage>
</organism>
<comment type="caution">
    <text evidence="4">The sequence shown here is derived from an EMBL/GenBank/DDBJ whole genome shotgun (WGS) entry which is preliminary data.</text>
</comment>
<dbReference type="InterPro" id="IPR011990">
    <property type="entry name" value="TPR-like_helical_dom_sf"/>
</dbReference>
<feature type="region of interest" description="Disordered" evidence="2">
    <location>
        <begin position="1"/>
        <end position="22"/>
    </location>
</feature>
<dbReference type="PRINTS" id="PR00364">
    <property type="entry name" value="DISEASERSIST"/>
</dbReference>
<evidence type="ECO:0000313" key="4">
    <source>
        <dbReference type="EMBL" id="MBF8192390.1"/>
    </source>
</evidence>
<dbReference type="Proteomes" id="UP000605361">
    <property type="component" value="Unassembled WGS sequence"/>
</dbReference>
<dbReference type="SUPFAM" id="SSF48452">
    <property type="entry name" value="TPR-like"/>
    <property type="match status" value="1"/>
</dbReference>
<dbReference type="EMBL" id="JADOGI010000207">
    <property type="protein sequence ID" value="MBF8192390.1"/>
    <property type="molecule type" value="Genomic_DNA"/>
</dbReference>
<reference evidence="4" key="1">
    <citation type="submission" date="2020-11" db="EMBL/GenBank/DDBJ databases">
        <title>Whole-genome analyses of Nonomuraea sp. K274.</title>
        <authorList>
            <person name="Veyisoglu A."/>
        </authorList>
    </citation>
    <scope>NUCLEOTIDE SEQUENCE</scope>
    <source>
        <strain evidence="4">K274</strain>
    </source>
</reference>
<dbReference type="PROSITE" id="PS50005">
    <property type="entry name" value="TPR"/>
    <property type="match status" value="2"/>
</dbReference>
<dbReference type="Pfam" id="PF00931">
    <property type="entry name" value="NB-ARC"/>
    <property type="match status" value="1"/>
</dbReference>
<feature type="repeat" description="TPR" evidence="1">
    <location>
        <begin position="627"/>
        <end position="660"/>
    </location>
</feature>
<dbReference type="RefSeq" id="WP_195901283.1">
    <property type="nucleotide sequence ID" value="NZ_JADOGI010000207.1"/>
</dbReference>
<name>A0A931AIN1_9ACTN</name>
<dbReference type="Gene3D" id="1.25.40.10">
    <property type="entry name" value="Tetratricopeptide repeat domain"/>
    <property type="match status" value="1"/>
</dbReference>
<dbReference type="SMART" id="SM00028">
    <property type="entry name" value="TPR"/>
    <property type="match status" value="5"/>
</dbReference>
<dbReference type="GO" id="GO:0043531">
    <property type="term" value="F:ADP binding"/>
    <property type="evidence" value="ECO:0007669"/>
    <property type="project" value="InterPro"/>
</dbReference>
<gene>
    <name evidence="4" type="ORF">ITP53_43275</name>
</gene>